<reference evidence="1" key="2">
    <citation type="submission" date="2004-02" db="EMBL/GenBank/DDBJ databases">
        <authorList>
            <consortium name="Genoscope"/>
            <consortium name="Whitehead Institute Centre for Genome Research"/>
        </authorList>
    </citation>
    <scope>NUCLEOTIDE SEQUENCE</scope>
</reference>
<dbReference type="KEGG" id="tng:GSTEN00002673G001"/>
<dbReference type="EMBL" id="CAAE01006100">
    <property type="protein sequence ID" value="CAF88976.1"/>
    <property type="molecule type" value="Genomic_DNA"/>
</dbReference>
<evidence type="ECO:0000313" key="1">
    <source>
        <dbReference type="EMBL" id="CAF88976.1"/>
    </source>
</evidence>
<comment type="caution">
    <text evidence="1">The sequence shown here is derived from an EMBL/GenBank/DDBJ whole genome shotgun (WGS) entry which is preliminary data.</text>
</comment>
<reference evidence="1" key="1">
    <citation type="journal article" date="2004" name="Nature">
        <title>Genome duplication in the teleost fish Tetraodon nigroviridis reveals the early vertebrate proto-karyotype.</title>
        <authorList>
            <person name="Jaillon O."/>
            <person name="Aury J.-M."/>
            <person name="Brunet F."/>
            <person name="Petit J.-L."/>
            <person name="Stange-Thomann N."/>
            <person name="Mauceli E."/>
            <person name="Bouneau L."/>
            <person name="Fischer C."/>
            <person name="Ozouf-Costaz C."/>
            <person name="Bernot A."/>
            <person name="Nicaud S."/>
            <person name="Jaffe D."/>
            <person name="Fisher S."/>
            <person name="Lutfalla G."/>
            <person name="Dossat C."/>
            <person name="Segurens B."/>
            <person name="Dasilva C."/>
            <person name="Salanoubat M."/>
            <person name="Levy M."/>
            <person name="Boudet N."/>
            <person name="Castellano S."/>
            <person name="Anthouard V."/>
            <person name="Jubin C."/>
            <person name="Castelli V."/>
            <person name="Katinka M."/>
            <person name="Vacherie B."/>
            <person name="Biemont C."/>
            <person name="Skalli Z."/>
            <person name="Cattolico L."/>
            <person name="Poulain J."/>
            <person name="De Berardinis V."/>
            <person name="Cruaud C."/>
            <person name="Duprat S."/>
            <person name="Brottier P."/>
            <person name="Coutanceau J.-P."/>
            <person name="Gouzy J."/>
            <person name="Parra G."/>
            <person name="Lardier G."/>
            <person name="Chapple C."/>
            <person name="McKernan K.J."/>
            <person name="McEwan P."/>
            <person name="Bosak S."/>
            <person name="Kellis M."/>
            <person name="Volff J.-N."/>
            <person name="Guigo R."/>
            <person name="Zody M.C."/>
            <person name="Mesirov J."/>
            <person name="Lindblad-Toh K."/>
            <person name="Birren B."/>
            <person name="Nusbaum C."/>
            <person name="Kahn D."/>
            <person name="Robinson-Rechavi M."/>
            <person name="Laudet V."/>
            <person name="Schachter V."/>
            <person name="Quetier F."/>
            <person name="Saurin W."/>
            <person name="Scarpelli C."/>
            <person name="Wincker P."/>
            <person name="Lander E.S."/>
            <person name="Weissenbach J."/>
            <person name="Roest Crollius H."/>
        </authorList>
    </citation>
    <scope>NUCLEOTIDE SEQUENCE [LARGE SCALE GENOMIC DNA]</scope>
</reference>
<sequence length="42" mass="4513">FVPESGCRSADASSCHEVKTAYLLRQIGPVKMVPDRPGPGQK</sequence>
<name>Q4TDQ6_TETNG</name>
<protein>
    <submittedName>
        <fullName evidence="1">(spotted green pufferfish) hypothetical protein</fullName>
    </submittedName>
</protein>
<dbReference type="AlphaFoldDB" id="Q4TDQ6"/>
<feature type="non-terminal residue" evidence="1">
    <location>
        <position position="1"/>
    </location>
</feature>
<accession>Q4TDQ6</accession>
<organism evidence="1">
    <name type="scientific">Tetraodon nigroviridis</name>
    <name type="common">Spotted green pufferfish</name>
    <name type="synonym">Chelonodon nigroviridis</name>
    <dbReference type="NCBI Taxonomy" id="99883"/>
    <lineage>
        <taxon>Eukaryota</taxon>
        <taxon>Metazoa</taxon>
        <taxon>Chordata</taxon>
        <taxon>Craniata</taxon>
        <taxon>Vertebrata</taxon>
        <taxon>Euteleostomi</taxon>
        <taxon>Actinopterygii</taxon>
        <taxon>Neopterygii</taxon>
        <taxon>Teleostei</taxon>
        <taxon>Neoteleostei</taxon>
        <taxon>Acanthomorphata</taxon>
        <taxon>Eupercaria</taxon>
        <taxon>Tetraodontiformes</taxon>
        <taxon>Tetradontoidea</taxon>
        <taxon>Tetraodontidae</taxon>
        <taxon>Tetraodon</taxon>
    </lineage>
</organism>
<gene>
    <name evidence="1" type="ORF">GSTENG00002673001</name>
</gene>
<proteinExistence type="predicted"/>